<evidence type="ECO:0000313" key="2">
    <source>
        <dbReference type="EMBL" id="KAJ4482074.1"/>
    </source>
</evidence>
<gene>
    <name evidence="2" type="ORF">J3R30DRAFT_3699409</name>
</gene>
<dbReference type="Proteomes" id="UP001150266">
    <property type="component" value="Unassembled WGS sequence"/>
</dbReference>
<dbReference type="OrthoDB" id="3350619at2759"/>
<keyword evidence="1" id="KW-1133">Transmembrane helix</keyword>
<keyword evidence="3" id="KW-1185">Reference proteome</keyword>
<name>A0A9W9AHP8_9AGAR</name>
<evidence type="ECO:0000313" key="3">
    <source>
        <dbReference type="Proteomes" id="UP001150266"/>
    </source>
</evidence>
<dbReference type="AlphaFoldDB" id="A0A9W9AHP8"/>
<comment type="caution">
    <text evidence="2">The sequence shown here is derived from an EMBL/GenBank/DDBJ whole genome shotgun (WGS) entry which is preliminary data.</text>
</comment>
<organism evidence="2 3">
    <name type="scientific">Lentinula aciculospora</name>
    <dbReference type="NCBI Taxonomy" id="153920"/>
    <lineage>
        <taxon>Eukaryota</taxon>
        <taxon>Fungi</taxon>
        <taxon>Dikarya</taxon>
        <taxon>Basidiomycota</taxon>
        <taxon>Agaricomycotina</taxon>
        <taxon>Agaricomycetes</taxon>
        <taxon>Agaricomycetidae</taxon>
        <taxon>Agaricales</taxon>
        <taxon>Marasmiineae</taxon>
        <taxon>Omphalotaceae</taxon>
        <taxon>Lentinula</taxon>
    </lineage>
</organism>
<protein>
    <submittedName>
        <fullName evidence="2">Uncharacterized protein</fullName>
    </submittedName>
</protein>
<accession>A0A9W9AHP8</accession>
<proteinExistence type="predicted"/>
<dbReference type="EMBL" id="JAOTPV010000005">
    <property type="protein sequence ID" value="KAJ4482074.1"/>
    <property type="molecule type" value="Genomic_DNA"/>
</dbReference>
<feature type="transmembrane region" description="Helical" evidence="1">
    <location>
        <begin position="41"/>
        <end position="66"/>
    </location>
</feature>
<evidence type="ECO:0000256" key="1">
    <source>
        <dbReference type="SAM" id="Phobius"/>
    </source>
</evidence>
<reference evidence="2" key="1">
    <citation type="submission" date="2022-08" db="EMBL/GenBank/DDBJ databases">
        <title>A Global Phylogenomic Analysis of the Shiitake Genus Lentinula.</title>
        <authorList>
            <consortium name="DOE Joint Genome Institute"/>
            <person name="Sierra-Patev S."/>
            <person name="Min B."/>
            <person name="Naranjo-Ortiz M."/>
            <person name="Looney B."/>
            <person name="Konkel Z."/>
            <person name="Slot J.C."/>
            <person name="Sakamoto Y."/>
            <person name="Steenwyk J.L."/>
            <person name="Rokas A."/>
            <person name="Carro J."/>
            <person name="Camarero S."/>
            <person name="Ferreira P."/>
            <person name="Molpeceres G."/>
            <person name="Ruiz-Duenas F.J."/>
            <person name="Serrano A."/>
            <person name="Henrissat B."/>
            <person name="Drula E."/>
            <person name="Hughes K.W."/>
            <person name="Mata J.L."/>
            <person name="Ishikawa N.K."/>
            <person name="Vargas-Isla R."/>
            <person name="Ushijima S."/>
            <person name="Smith C.A."/>
            <person name="Ahrendt S."/>
            <person name="Andreopoulos W."/>
            <person name="He G."/>
            <person name="Labutti K."/>
            <person name="Lipzen A."/>
            <person name="Ng V."/>
            <person name="Riley R."/>
            <person name="Sandor L."/>
            <person name="Barry K."/>
            <person name="Martinez A.T."/>
            <person name="Xiao Y."/>
            <person name="Gibbons J.G."/>
            <person name="Terashima K."/>
            <person name="Grigoriev I.V."/>
            <person name="Hibbett D.S."/>
        </authorList>
    </citation>
    <scope>NUCLEOTIDE SEQUENCE</scope>
    <source>
        <strain evidence="2">JLM2183</strain>
    </source>
</reference>
<keyword evidence="1" id="KW-0812">Transmembrane</keyword>
<keyword evidence="1" id="KW-0472">Membrane</keyword>
<sequence length="211" mass="23728">MFPKILKYDSVPQNDDETIQLNALSYRGFPLRSVCELFADYATVVLAVLCVVNSIIGVLIIAHLYMDPNSIRDVHKLETRSPYIGFDSIYNNQRFVTTKYPPIQNQPRVLAPVYANEPNKVNTSTLSYDERSFTIPLTIDFALRNISAKLSFVSLLDSGSTNCFIDSRFVYKHALPTSSISPINLRLFDGSLSPKPISKTTSLNIPLARQF</sequence>